<keyword evidence="3 9" id="KW-0540">Nuclease</keyword>
<keyword evidence="10" id="KW-0732">Signal</keyword>
<gene>
    <name evidence="13" type="ORF">ACELLULO517_22435</name>
</gene>
<comment type="cofactor">
    <cofactor evidence="1 9">
        <name>Mg(2+)</name>
        <dbReference type="ChEBI" id="CHEBI:18420"/>
    </cofactor>
</comment>
<dbReference type="SMART" id="SM00477">
    <property type="entry name" value="NUC"/>
    <property type="match status" value="1"/>
</dbReference>
<feature type="domain" description="ENPP1-3/EXOG-like endonuclease/phosphodiesterase" evidence="11">
    <location>
        <begin position="53"/>
        <end position="243"/>
    </location>
</feature>
<evidence type="ECO:0000313" key="13">
    <source>
        <dbReference type="EMBL" id="MCB8883023.1"/>
    </source>
</evidence>
<dbReference type="InterPro" id="IPR044929">
    <property type="entry name" value="DNA/RNA_non-sp_Endonuclease_sf"/>
</dbReference>
<evidence type="ECO:0000256" key="4">
    <source>
        <dbReference type="ARBA" id="ARBA00022723"/>
    </source>
</evidence>
<dbReference type="GO" id="GO:0003676">
    <property type="term" value="F:nucleic acid binding"/>
    <property type="evidence" value="ECO:0007669"/>
    <property type="project" value="InterPro"/>
</dbReference>
<evidence type="ECO:0000256" key="7">
    <source>
        <dbReference type="PIRSR" id="PIRSR640255-1"/>
    </source>
</evidence>
<comment type="caution">
    <text evidence="13">The sequence shown here is derived from an EMBL/GenBank/DDBJ whole genome shotgun (WGS) entry which is preliminary data.</text>
</comment>
<accession>A0A964E6G9</accession>
<keyword evidence="9" id="KW-0378">Hydrolase</keyword>
<feature type="binding site" evidence="8">
    <location>
        <position position="147"/>
    </location>
    <ligand>
        <name>Mg(2+)</name>
        <dbReference type="ChEBI" id="CHEBI:18420"/>
        <note>catalytic</note>
    </ligand>
</feature>
<keyword evidence="6" id="KW-0460">Magnesium</keyword>
<feature type="signal peptide" evidence="10">
    <location>
        <begin position="1"/>
        <end position="22"/>
    </location>
</feature>
<dbReference type="InterPro" id="IPR020821">
    <property type="entry name" value="ENPP1-3/EXOG-like_nuc-like"/>
</dbReference>
<dbReference type="Gene3D" id="3.40.570.10">
    <property type="entry name" value="Extracellular Endonuclease, subunit A"/>
    <property type="match status" value="1"/>
</dbReference>
<dbReference type="SMART" id="SM00892">
    <property type="entry name" value="Endonuclease_NS"/>
    <property type="match status" value="1"/>
</dbReference>
<dbReference type="PANTHER" id="PTHR13966">
    <property type="entry name" value="ENDONUCLEASE RELATED"/>
    <property type="match status" value="1"/>
</dbReference>
<dbReference type="EMBL" id="JAESVA010000010">
    <property type="protein sequence ID" value="MCB8883023.1"/>
    <property type="molecule type" value="Genomic_DNA"/>
</dbReference>
<evidence type="ECO:0000256" key="2">
    <source>
        <dbReference type="ARBA" id="ARBA00010052"/>
    </source>
</evidence>
<protein>
    <recommendedName>
        <fullName evidence="9">Endonuclease</fullName>
        <ecNumber evidence="9">3.1.30.-</ecNumber>
    </recommendedName>
</protein>
<evidence type="ECO:0000259" key="11">
    <source>
        <dbReference type="SMART" id="SM00477"/>
    </source>
</evidence>
<keyword evidence="5 9" id="KW-0255">Endonuclease</keyword>
<dbReference type="GO" id="GO:0046872">
    <property type="term" value="F:metal ion binding"/>
    <property type="evidence" value="ECO:0007669"/>
    <property type="project" value="UniProtKB-KW"/>
</dbReference>
<feature type="active site" description="Proton acceptor" evidence="7">
    <location>
        <position position="117"/>
    </location>
</feature>
<dbReference type="RefSeq" id="WP_227309680.1">
    <property type="nucleotide sequence ID" value="NZ_JAESVA010000010.1"/>
</dbReference>
<feature type="chain" id="PRO_5037283953" description="Endonuclease" evidence="10">
    <location>
        <begin position="23"/>
        <end position="262"/>
    </location>
</feature>
<reference evidence="13 14" key="1">
    <citation type="journal article" date="2021" name="Microorganisms">
        <title>Acidisoma silvae sp. nov. and Acidisomacellulosilytica sp. nov., Two Acidophilic Bacteria Isolated from Decaying Wood, Hydrolyzing Cellulose and Producing Poly-3-hydroxybutyrate.</title>
        <authorList>
            <person name="Mieszkin S."/>
            <person name="Pouder E."/>
            <person name="Uroz S."/>
            <person name="Simon-Colin C."/>
            <person name="Alain K."/>
        </authorList>
    </citation>
    <scope>NUCLEOTIDE SEQUENCE [LARGE SCALE GENOMIC DNA]</scope>
    <source>
        <strain evidence="13 14">HW T5.17</strain>
    </source>
</reference>
<dbReference type="PROSITE" id="PS01070">
    <property type="entry name" value="NUCLEASE_NON_SPEC"/>
    <property type="match status" value="1"/>
</dbReference>
<keyword evidence="4 8" id="KW-0479">Metal-binding</keyword>
<evidence type="ECO:0000313" key="14">
    <source>
        <dbReference type="Proteomes" id="UP000721844"/>
    </source>
</evidence>
<name>A0A964E6G9_9PROT</name>
<organism evidence="13 14">
    <name type="scientific">Acidisoma cellulosilyticum</name>
    <dbReference type="NCBI Taxonomy" id="2802395"/>
    <lineage>
        <taxon>Bacteria</taxon>
        <taxon>Pseudomonadati</taxon>
        <taxon>Pseudomonadota</taxon>
        <taxon>Alphaproteobacteria</taxon>
        <taxon>Acetobacterales</taxon>
        <taxon>Acidocellaceae</taxon>
        <taxon>Acidisoma</taxon>
    </lineage>
</organism>
<evidence type="ECO:0000256" key="6">
    <source>
        <dbReference type="ARBA" id="ARBA00022842"/>
    </source>
</evidence>
<evidence type="ECO:0000256" key="8">
    <source>
        <dbReference type="PIRSR" id="PIRSR640255-2"/>
    </source>
</evidence>
<evidence type="ECO:0000256" key="1">
    <source>
        <dbReference type="ARBA" id="ARBA00001946"/>
    </source>
</evidence>
<dbReference type="AlphaFoldDB" id="A0A964E6G9"/>
<dbReference type="InterPro" id="IPR044925">
    <property type="entry name" value="His-Me_finger_sf"/>
</dbReference>
<dbReference type="InterPro" id="IPR001604">
    <property type="entry name" value="Endo_G_ENPP1-like_dom"/>
</dbReference>
<dbReference type="InterPro" id="IPR040255">
    <property type="entry name" value="Non-specific_endonuclease"/>
</dbReference>
<evidence type="ECO:0000256" key="9">
    <source>
        <dbReference type="RuleBase" id="RU366055"/>
    </source>
</evidence>
<dbReference type="Pfam" id="PF01223">
    <property type="entry name" value="Endonuclease_NS"/>
    <property type="match status" value="1"/>
</dbReference>
<dbReference type="InterPro" id="IPR018524">
    <property type="entry name" value="DNA/RNA_endonuclease_AS"/>
</dbReference>
<evidence type="ECO:0000259" key="12">
    <source>
        <dbReference type="SMART" id="SM00892"/>
    </source>
</evidence>
<evidence type="ECO:0000256" key="3">
    <source>
        <dbReference type="ARBA" id="ARBA00022722"/>
    </source>
</evidence>
<comment type="similarity">
    <text evidence="2 9">Belongs to the DNA/RNA non-specific endonuclease family.</text>
</comment>
<feature type="domain" description="DNA/RNA non-specific endonuclease/pyrophosphatase/phosphodiesterase" evidence="12">
    <location>
        <begin position="52"/>
        <end position="243"/>
    </location>
</feature>
<proteinExistence type="inferred from homology"/>
<keyword evidence="14" id="KW-1185">Reference proteome</keyword>
<evidence type="ECO:0000256" key="5">
    <source>
        <dbReference type="ARBA" id="ARBA00022759"/>
    </source>
</evidence>
<dbReference type="PANTHER" id="PTHR13966:SF19">
    <property type="entry name" value="NUCLEASE EXOG, MITOCHONDRIAL"/>
    <property type="match status" value="1"/>
</dbReference>
<dbReference type="Proteomes" id="UP000721844">
    <property type="component" value="Unassembled WGS sequence"/>
</dbReference>
<sequence>MRWLLTPSILVAMLAVGHDARAAEPSFSACLNEFWRQRPPVFAVQGPLYALCASHFATLYSSRTETPLYSAEHLTAQQIEDAVRMPRNNAFHDDGRLPSAVASTLEDYRGSGFDRGHMAPSGDEPDSLSQYESFALSNMVPQNPNDNRYLWADIETAVRELVLAGGDEVYVVTGPLFDLKGAGALQGKVEVPAYIYKAVYDPVAGIAGAYVARNAPGWEFWKLSLTEFRDRSGIDPFPGVPEGIEADASKLPDPIHRRYARP</sequence>
<dbReference type="GO" id="GO:0004521">
    <property type="term" value="F:RNA endonuclease activity"/>
    <property type="evidence" value="ECO:0007669"/>
    <property type="project" value="TreeGrafter"/>
</dbReference>
<dbReference type="EC" id="3.1.30.-" evidence="9"/>
<dbReference type="GO" id="GO:0000014">
    <property type="term" value="F:single-stranded DNA endodeoxyribonuclease activity"/>
    <property type="evidence" value="ECO:0007669"/>
    <property type="project" value="TreeGrafter"/>
</dbReference>
<evidence type="ECO:0000256" key="10">
    <source>
        <dbReference type="SAM" id="SignalP"/>
    </source>
</evidence>
<dbReference type="SUPFAM" id="SSF54060">
    <property type="entry name" value="His-Me finger endonucleases"/>
    <property type="match status" value="1"/>
</dbReference>